<sequence>MTRMLGNINQPSVYAYILSFGMLALIILYPYGNFAAVDAYFFDASVSTESGLDPVDIKALNIYQQIFLCITPIVMNLCFVNILAVRLGAAKKRPKSFRYRRRWAVAGASDTGNVEEGFIGDMVLDKEPAGPVERLNSETTRIRFALEPRRGDDERGSLYVPGPRGRDNGQPIAFLSDNEGEDNIRPVPKTESSRPVCRRNSDTVIMSRATSVDCAVSFIFVLRSTTNRISEEKQMRQEGIGGIGYRALRFLLKVTIGYYFDLHLFGAICFVPWIHTASPKALYSSQTMLNNLGLTLTPDSRVSFRDATWPMLLSPQASSLQGSLRFLLDHPRRCCTLLFPSTATWILFVILIALRFIDTLLIVALDLDNPESASSRHTVTVSFNLTDVNLAVQFSLLVMMYISVYPVAIIIRMSESYEERGVGLYDSDEKSVDERFNLWYVFLGVFCICIAENILVSSVFSVFFEVVSAYGNVGFSLVYPTNTTSLHRGLPYALDRAITLPSDQFVADGAEDRTGDEERMAKENADGKRSLEVQGRKMVKAFTR</sequence>
<keyword evidence="3 7" id="KW-0812">Transmembrane</keyword>
<feature type="transmembrane region" description="Helical" evidence="7">
    <location>
        <begin position="345"/>
        <end position="367"/>
    </location>
</feature>
<evidence type="ECO:0000256" key="2">
    <source>
        <dbReference type="ARBA" id="ARBA00022448"/>
    </source>
</evidence>
<organism evidence="8 9">
    <name type="scientific">Clathrospora elynae</name>
    <dbReference type="NCBI Taxonomy" id="706981"/>
    <lineage>
        <taxon>Eukaryota</taxon>
        <taxon>Fungi</taxon>
        <taxon>Dikarya</taxon>
        <taxon>Ascomycota</taxon>
        <taxon>Pezizomycotina</taxon>
        <taxon>Dothideomycetes</taxon>
        <taxon>Pleosporomycetidae</taxon>
        <taxon>Pleosporales</taxon>
        <taxon>Diademaceae</taxon>
        <taxon>Clathrospora</taxon>
    </lineage>
</organism>
<dbReference type="OrthoDB" id="9999863at2759"/>
<keyword evidence="6 7" id="KW-0472">Membrane</keyword>
<protein>
    <submittedName>
        <fullName evidence="8">TrkH-domain-containing protein</fullName>
    </submittedName>
</protein>
<dbReference type="Proteomes" id="UP000800038">
    <property type="component" value="Unassembled WGS sequence"/>
</dbReference>
<proteinExistence type="predicted"/>
<dbReference type="PANTHER" id="PTHR31064">
    <property type="entry name" value="POTASSIUM TRANSPORT PROTEIN DDB_G0292412-RELATED"/>
    <property type="match status" value="1"/>
</dbReference>
<evidence type="ECO:0000256" key="6">
    <source>
        <dbReference type="ARBA" id="ARBA00023136"/>
    </source>
</evidence>
<feature type="transmembrane region" description="Helical" evidence="7">
    <location>
        <begin position="12"/>
        <end position="32"/>
    </location>
</feature>
<keyword evidence="2" id="KW-0813">Transport</keyword>
<dbReference type="GO" id="GO:0140107">
    <property type="term" value="F:high-affinity potassium ion transmembrane transporter activity"/>
    <property type="evidence" value="ECO:0007669"/>
    <property type="project" value="TreeGrafter"/>
</dbReference>
<dbReference type="PANTHER" id="PTHR31064:SF5">
    <property type="entry name" value="POTASSIUM ION TRANSPORTER (EUROFUNG)"/>
    <property type="match status" value="1"/>
</dbReference>
<dbReference type="GO" id="GO:0005886">
    <property type="term" value="C:plasma membrane"/>
    <property type="evidence" value="ECO:0007669"/>
    <property type="project" value="TreeGrafter"/>
</dbReference>
<dbReference type="InterPro" id="IPR003445">
    <property type="entry name" value="Cat_transpt"/>
</dbReference>
<evidence type="ECO:0000256" key="3">
    <source>
        <dbReference type="ARBA" id="ARBA00022692"/>
    </source>
</evidence>
<evidence type="ECO:0000256" key="7">
    <source>
        <dbReference type="SAM" id="Phobius"/>
    </source>
</evidence>
<keyword evidence="4 7" id="KW-1133">Transmembrane helix</keyword>
<dbReference type="GO" id="GO:1990573">
    <property type="term" value="P:potassium ion import across plasma membrane"/>
    <property type="evidence" value="ECO:0007669"/>
    <property type="project" value="TreeGrafter"/>
</dbReference>
<feature type="transmembrane region" description="Helical" evidence="7">
    <location>
        <begin position="62"/>
        <end position="85"/>
    </location>
</feature>
<dbReference type="InterPro" id="IPR051143">
    <property type="entry name" value="TrkH_K-transport"/>
</dbReference>
<keyword evidence="9" id="KW-1185">Reference proteome</keyword>
<evidence type="ECO:0000313" key="8">
    <source>
        <dbReference type="EMBL" id="KAF1936399.1"/>
    </source>
</evidence>
<comment type="subcellular location">
    <subcellularLocation>
        <location evidence="1">Membrane</location>
        <topology evidence="1">Multi-pass membrane protein</topology>
    </subcellularLocation>
</comment>
<evidence type="ECO:0000256" key="5">
    <source>
        <dbReference type="ARBA" id="ARBA00023065"/>
    </source>
</evidence>
<name>A0A6A5S9E2_9PLEO</name>
<keyword evidence="5" id="KW-0406">Ion transport</keyword>
<dbReference type="AlphaFoldDB" id="A0A6A5S9E2"/>
<dbReference type="GO" id="GO:0030007">
    <property type="term" value="P:intracellular potassium ion homeostasis"/>
    <property type="evidence" value="ECO:0007669"/>
    <property type="project" value="TreeGrafter"/>
</dbReference>
<gene>
    <name evidence="8" type="ORF">EJ02DRAFT_506565</name>
</gene>
<evidence type="ECO:0000256" key="4">
    <source>
        <dbReference type="ARBA" id="ARBA00022989"/>
    </source>
</evidence>
<dbReference type="Pfam" id="PF02386">
    <property type="entry name" value="TrkH"/>
    <property type="match status" value="2"/>
</dbReference>
<feature type="transmembrane region" description="Helical" evidence="7">
    <location>
        <begin position="388"/>
        <end position="411"/>
    </location>
</feature>
<dbReference type="EMBL" id="ML976191">
    <property type="protein sequence ID" value="KAF1936399.1"/>
    <property type="molecule type" value="Genomic_DNA"/>
</dbReference>
<accession>A0A6A5S9E2</accession>
<feature type="transmembrane region" description="Helical" evidence="7">
    <location>
        <begin position="438"/>
        <end position="464"/>
    </location>
</feature>
<reference evidence="8" key="1">
    <citation type="journal article" date="2020" name="Stud. Mycol.">
        <title>101 Dothideomycetes genomes: a test case for predicting lifestyles and emergence of pathogens.</title>
        <authorList>
            <person name="Haridas S."/>
            <person name="Albert R."/>
            <person name="Binder M."/>
            <person name="Bloem J."/>
            <person name="Labutti K."/>
            <person name="Salamov A."/>
            <person name="Andreopoulos B."/>
            <person name="Baker S."/>
            <person name="Barry K."/>
            <person name="Bills G."/>
            <person name="Bluhm B."/>
            <person name="Cannon C."/>
            <person name="Castanera R."/>
            <person name="Culley D."/>
            <person name="Daum C."/>
            <person name="Ezra D."/>
            <person name="Gonzalez J."/>
            <person name="Henrissat B."/>
            <person name="Kuo A."/>
            <person name="Liang C."/>
            <person name="Lipzen A."/>
            <person name="Lutzoni F."/>
            <person name="Magnuson J."/>
            <person name="Mondo S."/>
            <person name="Nolan M."/>
            <person name="Ohm R."/>
            <person name="Pangilinan J."/>
            <person name="Park H.-J."/>
            <person name="Ramirez L."/>
            <person name="Alfaro M."/>
            <person name="Sun H."/>
            <person name="Tritt A."/>
            <person name="Yoshinaga Y."/>
            <person name="Zwiers L.-H."/>
            <person name="Turgeon B."/>
            <person name="Goodwin S."/>
            <person name="Spatafora J."/>
            <person name="Crous P."/>
            <person name="Grigoriev I."/>
        </authorList>
    </citation>
    <scope>NUCLEOTIDE SEQUENCE</scope>
    <source>
        <strain evidence="8">CBS 161.51</strain>
    </source>
</reference>
<evidence type="ECO:0000256" key="1">
    <source>
        <dbReference type="ARBA" id="ARBA00004141"/>
    </source>
</evidence>
<evidence type="ECO:0000313" key="9">
    <source>
        <dbReference type="Proteomes" id="UP000800038"/>
    </source>
</evidence>